<organism evidence="2 3">
    <name type="scientific">Rhizopogon vesiculosus</name>
    <dbReference type="NCBI Taxonomy" id="180088"/>
    <lineage>
        <taxon>Eukaryota</taxon>
        <taxon>Fungi</taxon>
        <taxon>Dikarya</taxon>
        <taxon>Basidiomycota</taxon>
        <taxon>Agaricomycotina</taxon>
        <taxon>Agaricomycetes</taxon>
        <taxon>Agaricomycetidae</taxon>
        <taxon>Boletales</taxon>
        <taxon>Suillineae</taxon>
        <taxon>Rhizopogonaceae</taxon>
        <taxon>Rhizopogon</taxon>
    </lineage>
</organism>
<feature type="compositionally biased region" description="Low complexity" evidence="1">
    <location>
        <begin position="52"/>
        <end position="88"/>
    </location>
</feature>
<feature type="region of interest" description="Disordered" evidence="1">
    <location>
        <begin position="1"/>
        <end position="92"/>
    </location>
</feature>
<name>A0A1J8PYG4_9AGAM</name>
<feature type="region of interest" description="Disordered" evidence="1">
    <location>
        <begin position="451"/>
        <end position="496"/>
    </location>
</feature>
<feature type="compositionally biased region" description="Low complexity" evidence="1">
    <location>
        <begin position="410"/>
        <end position="428"/>
    </location>
</feature>
<evidence type="ECO:0000313" key="3">
    <source>
        <dbReference type="Proteomes" id="UP000183567"/>
    </source>
</evidence>
<feature type="compositionally biased region" description="Polar residues" evidence="1">
    <location>
        <begin position="13"/>
        <end position="23"/>
    </location>
</feature>
<reference evidence="2 3" key="1">
    <citation type="submission" date="2016-03" db="EMBL/GenBank/DDBJ databases">
        <title>Comparative genomics of the ectomycorrhizal sister species Rhizopogon vinicolor and Rhizopogon vesiculosus (Basidiomycota: Boletales) reveals a divergence of the mating type B locus.</title>
        <authorList>
            <person name="Mujic A.B."/>
            <person name="Kuo A."/>
            <person name="Tritt A."/>
            <person name="Lipzen A."/>
            <person name="Chen C."/>
            <person name="Johnson J."/>
            <person name="Sharma A."/>
            <person name="Barry K."/>
            <person name="Grigoriev I.V."/>
            <person name="Spatafora J.W."/>
        </authorList>
    </citation>
    <scope>NUCLEOTIDE SEQUENCE [LARGE SCALE GENOMIC DNA]</scope>
    <source>
        <strain evidence="2 3">AM-OR11-056</strain>
    </source>
</reference>
<dbReference type="OrthoDB" id="3244156at2759"/>
<dbReference type="STRING" id="180088.A0A1J8PYG4"/>
<feature type="compositionally biased region" description="Basic and acidic residues" evidence="1">
    <location>
        <begin position="228"/>
        <end position="240"/>
    </location>
</feature>
<evidence type="ECO:0000256" key="1">
    <source>
        <dbReference type="SAM" id="MobiDB-lite"/>
    </source>
</evidence>
<keyword evidence="3" id="KW-1185">Reference proteome</keyword>
<accession>A0A1J8PYG4</accession>
<proteinExistence type="predicted"/>
<gene>
    <name evidence="2" type="ORF">AZE42_05832</name>
</gene>
<feature type="region of interest" description="Disordered" evidence="1">
    <location>
        <begin position="339"/>
        <end position="430"/>
    </location>
</feature>
<feature type="compositionally biased region" description="Polar residues" evidence="1">
    <location>
        <begin position="368"/>
        <end position="386"/>
    </location>
</feature>
<comment type="caution">
    <text evidence="2">The sequence shown here is derived from an EMBL/GenBank/DDBJ whole genome shotgun (WGS) entry which is preliminary data.</text>
</comment>
<dbReference type="Proteomes" id="UP000183567">
    <property type="component" value="Unassembled WGS sequence"/>
</dbReference>
<feature type="compositionally biased region" description="Basic and acidic residues" evidence="1">
    <location>
        <begin position="1"/>
        <end position="11"/>
    </location>
</feature>
<dbReference type="AlphaFoldDB" id="A0A1J8PYG4"/>
<protein>
    <submittedName>
        <fullName evidence="2">Uncharacterized protein</fullName>
    </submittedName>
</protein>
<dbReference type="EMBL" id="LVVM01004490">
    <property type="protein sequence ID" value="OJA12795.1"/>
    <property type="molecule type" value="Genomic_DNA"/>
</dbReference>
<sequence length="496" mass="55021">MSDYDPRDIRIDTSFSRPVSSTRDFLGAESLPRYSRASHASRARDVTWISASQPSQYPATQTPQTPQPRWQSTPVRPTPALHTTPPTLSDSDEYMTVDIESNAEEEKYGFNEVHERKLHGRKKFYGGFMSGLKSIPRVMSRGRLNSKDQAKPVRQAIPSYQQNPQSGPSFPQRQLLPNDVPQVERLDTPPSIIPSPTNHNILLEADPRTSIADTRRDRTLSAVNESYEPTHSRSHDDLFRPHSRGHRREISNTSHPFHHSTEAISIPHTFHPSPQATATPILVEPQPAADFAKMESPIRPPPEESIASQMARIRRGLRELKGLPWVSPARISNEYIPGQSERRRYSCQRPAKTSKSWYSERNKGTLDLLQSPSTGRIQQHVRNSQPAPAPAPYVMSASSANLMFSGQLPGGRSRSPSSDGAPSSDSTSNAPYSGPLYPAYVAQPLFVYPSGLPSPGSGLETQPRPVFFTSPVVPPYATSERSRSPLRHPPGTPVMG</sequence>
<feature type="region of interest" description="Disordered" evidence="1">
    <location>
        <begin position="182"/>
        <end position="254"/>
    </location>
</feature>
<feature type="compositionally biased region" description="Pro residues" evidence="1">
    <location>
        <begin position="487"/>
        <end position="496"/>
    </location>
</feature>
<evidence type="ECO:0000313" key="2">
    <source>
        <dbReference type="EMBL" id="OJA12795.1"/>
    </source>
</evidence>